<dbReference type="Proteomes" id="UP000796880">
    <property type="component" value="Unassembled WGS sequence"/>
</dbReference>
<keyword evidence="1" id="KW-1133">Transmembrane helix</keyword>
<dbReference type="EMBL" id="VOIH02000002">
    <property type="protein sequence ID" value="KAF3452922.1"/>
    <property type="molecule type" value="Genomic_DNA"/>
</dbReference>
<feature type="transmembrane region" description="Helical" evidence="1">
    <location>
        <begin position="6"/>
        <end position="28"/>
    </location>
</feature>
<comment type="caution">
    <text evidence="2">The sequence shown here is derived from an EMBL/GenBank/DDBJ whole genome shotgun (WGS) entry which is preliminary data.</text>
</comment>
<proteinExistence type="predicted"/>
<keyword evidence="1" id="KW-0812">Transmembrane</keyword>
<protein>
    <submittedName>
        <fullName evidence="2">Uncharacterized protein</fullName>
    </submittedName>
</protein>
<keyword evidence="3" id="KW-1185">Reference proteome</keyword>
<dbReference type="AlphaFoldDB" id="A0A8K0HHV4"/>
<gene>
    <name evidence="2" type="ORF">FNV43_RR03355</name>
</gene>
<organism evidence="2 3">
    <name type="scientific">Rhamnella rubrinervis</name>
    <dbReference type="NCBI Taxonomy" id="2594499"/>
    <lineage>
        <taxon>Eukaryota</taxon>
        <taxon>Viridiplantae</taxon>
        <taxon>Streptophyta</taxon>
        <taxon>Embryophyta</taxon>
        <taxon>Tracheophyta</taxon>
        <taxon>Spermatophyta</taxon>
        <taxon>Magnoliopsida</taxon>
        <taxon>eudicotyledons</taxon>
        <taxon>Gunneridae</taxon>
        <taxon>Pentapetalae</taxon>
        <taxon>rosids</taxon>
        <taxon>fabids</taxon>
        <taxon>Rosales</taxon>
        <taxon>Rhamnaceae</taxon>
        <taxon>rhamnoid group</taxon>
        <taxon>Rhamneae</taxon>
        <taxon>Rhamnella</taxon>
    </lineage>
</organism>
<accession>A0A8K0HHV4</accession>
<evidence type="ECO:0000313" key="3">
    <source>
        <dbReference type="Proteomes" id="UP000796880"/>
    </source>
</evidence>
<keyword evidence="1" id="KW-0472">Membrane</keyword>
<reference evidence="2" key="1">
    <citation type="submission" date="2020-03" db="EMBL/GenBank/DDBJ databases">
        <title>A high-quality chromosome-level genome assembly of a woody plant with both climbing and erect habits, Rhamnella rubrinervis.</title>
        <authorList>
            <person name="Lu Z."/>
            <person name="Yang Y."/>
            <person name="Zhu X."/>
            <person name="Sun Y."/>
        </authorList>
    </citation>
    <scope>NUCLEOTIDE SEQUENCE</scope>
    <source>
        <strain evidence="2">BYM</strain>
        <tissue evidence="2">Leaf</tissue>
    </source>
</reference>
<evidence type="ECO:0000256" key="1">
    <source>
        <dbReference type="SAM" id="Phobius"/>
    </source>
</evidence>
<sequence>MESKNISLVMVVAAMVVLATTFGPLVFVNGRDLYVIDHDHGVVINSGTETDAANNALTTTPHRTALFNIMMQPNLKGTGDKCSGGFCMFSPMSCAPGCGCLYPFGVCYGSCC</sequence>
<evidence type="ECO:0000313" key="2">
    <source>
        <dbReference type="EMBL" id="KAF3452922.1"/>
    </source>
</evidence>
<name>A0A8K0HHV4_9ROSA</name>